<keyword evidence="3" id="KW-0677">Repeat</keyword>
<dbReference type="GO" id="GO:0008061">
    <property type="term" value="F:chitin binding"/>
    <property type="evidence" value="ECO:0007669"/>
    <property type="project" value="InterPro"/>
</dbReference>
<dbReference type="Proteomes" id="UP000001307">
    <property type="component" value="Unassembled WGS sequence"/>
</dbReference>
<evidence type="ECO:0000313" key="10">
    <source>
        <dbReference type="EMBL" id="CBY15215.1"/>
    </source>
</evidence>
<feature type="domain" description="EGF-like" evidence="8">
    <location>
        <begin position="788"/>
        <end position="827"/>
    </location>
</feature>
<gene>
    <name evidence="10" type="ORF">GSOID_T00012111001</name>
</gene>
<dbReference type="PANTHER" id="PTHR24039:SF58">
    <property type="entry name" value="EGF-LIKE DOMAIN-CONTAINING PROTEIN"/>
    <property type="match status" value="1"/>
</dbReference>
<dbReference type="Gene3D" id="3.10.100.10">
    <property type="entry name" value="Mannose-Binding Protein A, subunit A"/>
    <property type="match status" value="2"/>
</dbReference>
<feature type="domain" description="EGF-like" evidence="8">
    <location>
        <begin position="1496"/>
        <end position="1536"/>
    </location>
</feature>
<dbReference type="InterPro" id="IPR036508">
    <property type="entry name" value="Chitin-bd_dom_sf"/>
</dbReference>
<keyword evidence="2 7" id="KW-0732">Signal</keyword>
<reference evidence="10" key="1">
    <citation type="journal article" date="2010" name="Science">
        <title>Plasticity of animal genome architecture unmasked by rapid evolution of a pelagic tunicate.</title>
        <authorList>
            <person name="Denoeud F."/>
            <person name="Henriet S."/>
            <person name="Mungpakdee S."/>
            <person name="Aury J.M."/>
            <person name="Da Silva C."/>
            <person name="Brinkmann H."/>
            <person name="Mikhaleva J."/>
            <person name="Olsen L.C."/>
            <person name="Jubin C."/>
            <person name="Canestro C."/>
            <person name="Bouquet J.M."/>
            <person name="Danks G."/>
            <person name="Poulain J."/>
            <person name="Campsteijn C."/>
            <person name="Adamski M."/>
            <person name="Cross I."/>
            <person name="Yadetie F."/>
            <person name="Muffato M."/>
            <person name="Louis A."/>
            <person name="Butcher S."/>
            <person name="Tsagkogeorga G."/>
            <person name="Konrad A."/>
            <person name="Singh S."/>
            <person name="Jensen M.F."/>
            <person name="Cong E.H."/>
            <person name="Eikeseth-Otteraa H."/>
            <person name="Noel B."/>
            <person name="Anthouard V."/>
            <person name="Porcel B.M."/>
            <person name="Kachouri-Lafond R."/>
            <person name="Nishino A."/>
            <person name="Ugolini M."/>
            <person name="Chourrout P."/>
            <person name="Nishida H."/>
            <person name="Aasland R."/>
            <person name="Huzurbazar S."/>
            <person name="Westhof E."/>
            <person name="Delsuc F."/>
            <person name="Lehrach H."/>
            <person name="Reinhardt R."/>
            <person name="Weissenbach J."/>
            <person name="Roy S.W."/>
            <person name="Artiguenave F."/>
            <person name="Postlethwait J.H."/>
            <person name="Manak J.R."/>
            <person name="Thompson E.M."/>
            <person name="Jaillon O."/>
            <person name="Du Pasquier L."/>
            <person name="Boudinot P."/>
            <person name="Liberles D.A."/>
            <person name="Volff J.N."/>
            <person name="Philippe H."/>
            <person name="Lenhard B."/>
            <person name="Roest Crollius H."/>
            <person name="Wincker P."/>
            <person name="Chourrout D."/>
        </authorList>
    </citation>
    <scope>NUCLEOTIDE SEQUENCE [LARGE SCALE GENOMIC DNA]</scope>
</reference>
<evidence type="ECO:0000259" key="9">
    <source>
        <dbReference type="PROSITE" id="PS50041"/>
    </source>
</evidence>
<evidence type="ECO:0000259" key="8">
    <source>
        <dbReference type="PROSITE" id="PS50026"/>
    </source>
</evidence>
<dbReference type="InterPro" id="IPR016186">
    <property type="entry name" value="C-type_lectin-like/link_sf"/>
</dbReference>
<dbReference type="Pfam" id="PF07645">
    <property type="entry name" value="EGF_CA"/>
    <property type="match status" value="16"/>
</dbReference>
<dbReference type="PROSITE" id="PS01186">
    <property type="entry name" value="EGF_2"/>
    <property type="match status" value="5"/>
</dbReference>
<dbReference type="PROSITE" id="PS00010">
    <property type="entry name" value="ASX_HYDROXYL"/>
    <property type="match status" value="13"/>
</dbReference>
<dbReference type="Gene3D" id="2.10.25.10">
    <property type="entry name" value="Laminin"/>
    <property type="match status" value="16"/>
</dbReference>
<protein>
    <submittedName>
        <fullName evidence="10">Uncharacterized protein</fullName>
    </submittedName>
</protein>
<dbReference type="FunFam" id="2.10.25.10:FF:000038">
    <property type="entry name" value="Fibrillin 2"/>
    <property type="match status" value="9"/>
</dbReference>
<feature type="domain" description="EGF-like" evidence="8">
    <location>
        <begin position="1131"/>
        <end position="1171"/>
    </location>
</feature>
<feature type="signal peptide" evidence="7">
    <location>
        <begin position="1"/>
        <end position="20"/>
    </location>
</feature>
<feature type="disulfide bond" evidence="5">
    <location>
        <begin position="1142"/>
        <end position="1159"/>
    </location>
</feature>
<evidence type="ECO:0000256" key="3">
    <source>
        <dbReference type="ARBA" id="ARBA00022737"/>
    </source>
</evidence>
<dbReference type="PANTHER" id="PTHR24039">
    <property type="entry name" value="FIBRILLIN-RELATED"/>
    <property type="match status" value="1"/>
</dbReference>
<organism evidence="10">
    <name type="scientific">Oikopleura dioica</name>
    <name type="common">Tunicate</name>
    <dbReference type="NCBI Taxonomy" id="34765"/>
    <lineage>
        <taxon>Eukaryota</taxon>
        <taxon>Metazoa</taxon>
        <taxon>Chordata</taxon>
        <taxon>Tunicata</taxon>
        <taxon>Appendicularia</taxon>
        <taxon>Copelata</taxon>
        <taxon>Oikopleuridae</taxon>
        <taxon>Oikopleura</taxon>
    </lineage>
</organism>
<dbReference type="InterPro" id="IPR016187">
    <property type="entry name" value="CTDL_fold"/>
</dbReference>
<dbReference type="InterPro" id="IPR018097">
    <property type="entry name" value="EGF_Ca-bd_CS"/>
</dbReference>
<dbReference type="SUPFAM" id="SSF57196">
    <property type="entry name" value="EGF/Laminin"/>
    <property type="match status" value="2"/>
</dbReference>
<evidence type="ECO:0000256" key="6">
    <source>
        <dbReference type="SAM" id="MobiDB-lite"/>
    </source>
</evidence>
<dbReference type="InterPro" id="IPR049883">
    <property type="entry name" value="NOTCH1_EGF-like"/>
</dbReference>
<name>E4Y003_OIKDI</name>
<dbReference type="SUPFAM" id="SSF56436">
    <property type="entry name" value="C-type lectin-like"/>
    <property type="match status" value="2"/>
</dbReference>
<feature type="domain" description="EGF-like" evidence="8">
    <location>
        <begin position="606"/>
        <end position="645"/>
    </location>
</feature>
<feature type="domain" description="EGF-like" evidence="8">
    <location>
        <begin position="653"/>
        <end position="696"/>
    </location>
</feature>
<dbReference type="GO" id="GO:0005509">
    <property type="term" value="F:calcium ion binding"/>
    <property type="evidence" value="ECO:0007669"/>
    <property type="project" value="InterPro"/>
</dbReference>
<feature type="domain" description="EGF-like" evidence="8">
    <location>
        <begin position="1229"/>
        <end position="1269"/>
    </location>
</feature>
<evidence type="ECO:0000256" key="2">
    <source>
        <dbReference type="ARBA" id="ARBA00022729"/>
    </source>
</evidence>
<dbReference type="InterPro" id="IPR001881">
    <property type="entry name" value="EGF-like_Ca-bd_dom"/>
</dbReference>
<keyword evidence="4 5" id="KW-1015">Disulfide bond</keyword>
<dbReference type="SMART" id="SM00034">
    <property type="entry name" value="CLECT"/>
    <property type="match status" value="2"/>
</dbReference>
<dbReference type="SUPFAM" id="SSF57184">
    <property type="entry name" value="Growth factor receptor domain"/>
    <property type="match status" value="4"/>
</dbReference>
<feature type="domain" description="EGF-like" evidence="8">
    <location>
        <begin position="833"/>
        <end position="870"/>
    </location>
</feature>
<dbReference type="InterPro" id="IPR001304">
    <property type="entry name" value="C-type_lectin-like"/>
</dbReference>
<dbReference type="EMBL" id="FN653447">
    <property type="protein sequence ID" value="CBY15215.1"/>
    <property type="molecule type" value="Genomic_DNA"/>
</dbReference>
<feature type="chain" id="PRO_5003191853" evidence="7">
    <location>
        <begin position="21"/>
        <end position="1866"/>
    </location>
</feature>
<feature type="region of interest" description="Disordered" evidence="6">
    <location>
        <begin position="152"/>
        <end position="178"/>
    </location>
</feature>
<evidence type="ECO:0000313" key="11">
    <source>
        <dbReference type="Proteomes" id="UP000001307"/>
    </source>
</evidence>
<evidence type="ECO:0000256" key="1">
    <source>
        <dbReference type="ARBA" id="ARBA00022536"/>
    </source>
</evidence>
<dbReference type="SUPFAM" id="SSF57625">
    <property type="entry name" value="Invertebrate chitin-binding proteins"/>
    <property type="match status" value="1"/>
</dbReference>
<dbReference type="InParanoid" id="E4Y003"/>
<dbReference type="Pfam" id="PF12947">
    <property type="entry name" value="EGF_3"/>
    <property type="match status" value="2"/>
</dbReference>
<keyword evidence="1 5" id="KW-0245">EGF-like domain</keyword>
<proteinExistence type="predicted"/>
<dbReference type="PROSITE" id="PS50041">
    <property type="entry name" value="C_TYPE_LECTIN_2"/>
    <property type="match status" value="1"/>
</dbReference>
<feature type="domain" description="EGF-like" evidence="8">
    <location>
        <begin position="1270"/>
        <end position="1309"/>
    </location>
</feature>
<keyword evidence="11" id="KW-1185">Reference proteome</keyword>
<dbReference type="SMART" id="SM00179">
    <property type="entry name" value="EGF_CA"/>
    <property type="match status" value="18"/>
</dbReference>
<evidence type="ECO:0000256" key="5">
    <source>
        <dbReference type="PROSITE-ProRule" id="PRU00076"/>
    </source>
</evidence>
<dbReference type="SMART" id="SM00181">
    <property type="entry name" value="EGF"/>
    <property type="match status" value="18"/>
</dbReference>
<evidence type="ECO:0000256" key="4">
    <source>
        <dbReference type="ARBA" id="ARBA00023157"/>
    </source>
</evidence>
<feature type="domain" description="EGF-like" evidence="8">
    <location>
        <begin position="973"/>
        <end position="1012"/>
    </location>
</feature>
<feature type="domain" description="EGF-like" evidence="8">
    <location>
        <begin position="1063"/>
        <end position="1101"/>
    </location>
</feature>
<feature type="domain" description="EGF-like" evidence="8">
    <location>
        <begin position="1019"/>
        <end position="1062"/>
    </location>
</feature>
<feature type="domain" description="EGF-like" evidence="8">
    <location>
        <begin position="1333"/>
        <end position="1369"/>
    </location>
</feature>
<sequence>MANSLLLLLSLAAAQQYARKDVTIKGNEFTVFRKRSTWEDAALLCGENGLQLATVTTAFEAARLQTIAGTYVWIGLKSNNAAEGPWRWIHGEVAEREDVSWGRIQPNEKAPEACGYIATSSGIIGDTTCEKRYMVACSPNESRSRMIFEETTSTELPDTTTPEDTTTLPPTTSTTSTTQKIPIEQLTAATFGKVLDLSGGGNRGRVRDPLVKFPGPVDETSREVFVNYDTDGNSITGFSDTMDPEIEYIEADGVFMFYLDYMQNPERHCNDNWPADLTSQPMGLDNCQDTDPFVQPDMFPDTPYNEMEPECDGVPGDCTDENCCNVHRGLNYTRAVCKCREYGGDIATPYSQVQDQYMFDFIQSIWEYRFNVSNPRYCRNDDGSVPGTLNTPDCPIIQEGLTTATWGNELVWIGYNFNSDASKYQLVNGTLMNLDYHYWGLIGTGIEGRKRRALDDINVVDATQMIITIDNTHIDGGADIVIDYDDNAPVPICIGIRYDVDDTDPLNPVNKLQWVERDCDRAKSVMCEVDLRETQSCRFGNIPEDDENYDELTKITTDAWSASPDPCTNWQKCEGGEIVNGTCLIDEKFDTVLRMCMPAITQEPCNINECNVTAHVCTGANMHCEDTIGSYACICDPGYHGLYDAGLGDMCIDLDECLANEFTCPGNSECSNLNIVLTGRPYECVCSTGYTPVYDITQNTTDANGVNYYDVVSCEDVNECDWGNVTCSSVTMCVNTDGSFNCGCEVGYTTDPSCNACIGNATADGFSTDPDLCAIETADAGISNCCGNINECESPILNLCPVNSDCIDNDGSFFCDCHDDMDYINTDNYICEDKDECSNATWNGCDPNSVCQNLDPSYICECNDGYDNCANPDCIDLDECLTEEFNECDGNGTKETEGPKVVRMSMSVHRIHVMLTLYAQTMSGALSANVRLVTKRLHLCRLKFANADCVNDVGTYTCTCKTGYTGDGEFCADINECDDPLTNGCDPLAECANTDASYTCTCPDGYDATGSPAGASCDEIDECAEITEPCDAEATCTNYPPGSFTCTCNAGYSGNGAIGNCTTVNECTDNLHNCDPQADCTDTEGSFDCTCIDGYYSLETPPGRSGDCLDVNEFSCACNAGFVGDGLTCSIPDECADQTHNCDPRAECTKEPGQTGFTCNCTTGYTDVMTPDGLTFAALIPGLACTDIDECDIMPSVCTDNALCTNTVGSYSCGCDDGFQGPDPDTCEDINECDSVIAPCAAVATCSNNPGSFTCACPTGYSGNGFICEDIDECRVLPDTGCDDGANCINSPGSFSCECRSGYDSVNGTEQNGYICSCEDGYQYIPNINFCQDINECNEAPCTAGAVCTNNDPGFDCNCDTGFVQSNGISSCNLTTSICVNTFGGHLCYCKPEYADDGFGNCVDKNECDLGLCPFPSSPNGTDLCVNFDGGYQCFCPDGFDGNVVVTPIALDTVEVGEDCPVNSQCSNLLGGVSCACDPGYENNQTDSSLAPICVNINECVAGHLCLASATCVDLDGSYMCQCPTGYQGDGVNFCEDADECAIAASNPCDPTAICLNTDGSYTCQCPLGNMEDPDTRECLDVDECASGTHNCMANEFCLNFDGSHSCFELPTTTAQPLMEGDPHIRVSAPHEEPVCFDVSDTDKSVLSIISEGAGGVQVNGQVFEEGTKGKVCRLETVGIVSPGGVQVAVYVDQVTIGREGQVYERFYYDRAAEHGMDDVHIEVHPADRGKNPHRGVMISIGHAGDIRFNVEYKRAKKSASLAVERGSGLKDRLSGVLGSTMHGDIDYHISKSGGIVLPNGKEIPVTMVNWNVHHKCHKMEASMVEDFLGHAISEYRVEGLFGAPSETTTSWISTFFDVFGFPKRR</sequence>
<dbReference type="PROSITE" id="PS50026">
    <property type="entry name" value="EGF_3"/>
    <property type="match status" value="14"/>
</dbReference>
<dbReference type="CDD" id="cd00037">
    <property type="entry name" value="CLECT"/>
    <property type="match status" value="1"/>
</dbReference>
<dbReference type="OrthoDB" id="1650255at2759"/>
<dbReference type="InterPro" id="IPR024731">
    <property type="entry name" value="NELL2-like_EGF"/>
</dbReference>
<evidence type="ECO:0000256" key="7">
    <source>
        <dbReference type="SAM" id="SignalP"/>
    </source>
</evidence>
<accession>E4Y003</accession>
<feature type="domain" description="EGF-like" evidence="8">
    <location>
        <begin position="1537"/>
        <end position="1580"/>
    </location>
</feature>
<dbReference type="CDD" id="cd00054">
    <property type="entry name" value="EGF_CA"/>
    <property type="match status" value="11"/>
</dbReference>
<dbReference type="InterPro" id="IPR000152">
    <property type="entry name" value="EGF-type_Asp/Asn_hydroxyl_site"/>
</dbReference>
<feature type="domain" description="C-type lectin" evidence="9">
    <location>
        <begin position="24"/>
        <end position="138"/>
    </location>
</feature>
<dbReference type="PROSITE" id="PS01187">
    <property type="entry name" value="EGF_CA"/>
    <property type="match status" value="3"/>
</dbReference>
<dbReference type="InterPro" id="IPR000742">
    <property type="entry name" value="EGF"/>
</dbReference>
<dbReference type="InterPro" id="IPR009030">
    <property type="entry name" value="Growth_fac_rcpt_cys_sf"/>
</dbReference>
<feature type="domain" description="EGF-like" evidence="8">
    <location>
        <begin position="1187"/>
        <end position="1228"/>
    </location>
</feature>
<comment type="caution">
    <text evidence="5">Lacks conserved residue(s) required for the propagation of feature annotation.</text>
</comment>